<feature type="transmembrane region" description="Helical" evidence="9">
    <location>
        <begin position="335"/>
        <end position="361"/>
    </location>
</feature>
<dbReference type="GO" id="GO:0004867">
    <property type="term" value="F:serine-type endopeptidase inhibitor activity"/>
    <property type="evidence" value="ECO:0007669"/>
    <property type="project" value="UniProtKB-KW"/>
</dbReference>
<dbReference type="PRINTS" id="PR00759">
    <property type="entry name" value="BASICPTASE"/>
</dbReference>
<dbReference type="InterPro" id="IPR036880">
    <property type="entry name" value="Kunitz_BPTI_sf"/>
</dbReference>
<sequence length="401" mass="44043">MLLLLLLASALLQVQLQACDWDPLLNPNQQLLSIPDSTRVLEVSGQEACQAACCSDPDCDLALMGLPADGLPQCMLVRCRDHCVFQPSSQFRVYRKKSLSLPGNQALEPGERRRVVLLMEAGEPRSNETNDLRCLLPPQRAVGGVTGAVLPIDSTPAPELPAKAPRMNLHSDVSEDSESAPPQEKEMSAEHFAERCGADPEAGPCRAAFQNWFFSRETGSCQTFIYGGCQGNENNYETKQHCMDTCTVRVLPSSRKAPPPAADKDSEACTVTSDPGPCRAAFSMFYYDLNTASCQPFVYGGCRGNRNRYSSLEDCMTRCQNTGSFDTRGKARDRWTAAVFLFVTLAVVSTLLLTTLVIITLRRHRLSHRLSSFSDKEELLPDEQSSVESLNVLESPKPAQA</sequence>
<dbReference type="Proteomes" id="UP001331515">
    <property type="component" value="Unassembled WGS sequence"/>
</dbReference>
<evidence type="ECO:0000313" key="13">
    <source>
        <dbReference type="Proteomes" id="UP001331515"/>
    </source>
</evidence>
<dbReference type="Gene3D" id="4.10.410.10">
    <property type="entry name" value="Pancreatic trypsin inhibitor Kunitz domain"/>
    <property type="match status" value="2"/>
</dbReference>
<keyword evidence="6" id="KW-1015">Disulfide bond</keyword>
<feature type="domain" description="BPTI/Kunitz inhibitor" evidence="11">
    <location>
        <begin position="269"/>
        <end position="319"/>
    </location>
</feature>
<dbReference type="EMBL" id="JAURVH010001517">
    <property type="protein sequence ID" value="KAK5928763.1"/>
    <property type="molecule type" value="Genomic_DNA"/>
</dbReference>
<keyword evidence="7" id="KW-0325">Glycoprotein</keyword>
<keyword evidence="3 10" id="KW-0732">Signal</keyword>
<evidence type="ECO:0000313" key="12">
    <source>
        <dbReference type="EMBL" id="KAK5928763.1"/>
    </source>
</evidence>
<comment type="subcellular location">
    <subcellularLocation>
        <location evidence="1">Membrane</location>
    </subcellularLocation>
</comment>
<name>A0AAN8HUU3_CHAGU</name>
<dbReference type="InterPro" id="IPR011106">
    <property type="entry name" value="MANSC_N"/>
</dbReference>
<organism evidence="12 13">
    <name type="scientific">Champsocephalus gunnari</name>
    <name type="common">Mackerel icefish</name>
    <dbReference type="NCBI Taxonomy" id="52237"/>
    <lineage>
        <taxon>Eukaryota</taxon>
        <taxon>Metazoa</taxon>
        <taxon>Chordata</taxon>
        <taxon>Craniata</taxon>
        <taxon>Vertebrata</taxon>
        <taxon>Euteleostomi</taxon>
        <taxon>Actinopterygii</taxon>
        <taxon>Neopterygii</taxon>
        <taxon>Teleostei</taxon>
        <taxon>Neoteleostei</taxon>
        <taxon>Acanthomorphata</taxon>
        <taxon>Eupercaria</taxon>
        <taxon>Perciformes</taxon>
        <taxon>Notothenioidei</taxon>
        <taxon>Channichthyidae</taxon>
        <taxon>Champsocephalus</taxon>
    </lineage>
</organism>
<feature type="region of interest" description="Disordered" evidence="8">
    <location>
        <begin position="378"/>
        <end position="401"/>
    </location>
</feature>
<evidence type="ECO:0000256" key="2">
    <source>
        <dbReference type="ARBA" id="ARBA00022690"/>
    </source>
</evidence>
<dbReference type="FunFam" id="4.10.410.10:FF:000004">
    <property type="entry name" value="Tissue factor pathway inhibitor"/>
    <property type="match status" value="1"/>
</dbReference>
<evidence type="ECO:0000256" key="1">
    <source>
        <dbReference type="ARBA" id="ARBA00004370"/>
    </source>
</evidence>
<keyword evidence="9" id="KW-1133">Transmembrane helix</keyword>
<protein>
    <recommendedName>
        <fullName evidence="11">BPTI/Kunitz inhibitor domain-containing protein</fullName>
    </recommendedName>
</protein>
<dbReference type="AlphaFoldDB" id="A0AAN8HUU3"/>
<dbReference type="SMART" id="SM00765">
    <property type="entry name" value="MANEC"/>
    <property type="match status" value="1"/>
</dbReference>
<evidence type="ECO:0000256" key="5">
    <source>
        <dbReference type="ARBA" id="ARBA00023136"/>
    </source>
</evidence>
<dbReference type="InterPro" id="IPR020901">
    <property type="entry name" value="Prtase_inh_Kunz-CS"/>
</dbReference>
<proteinExistence type="predicted"/>
<evidence type="ECO:0000256" key="9">
    <source>
        <dbReference type="SAM" id="Phobius"/>
    </source>
</evidence>
<dbReference type="GO" id="GO:0016020">
    <property type="term" value="C:membrane"/>
    <property type="evidence" value="ECO:0007669"/>
    <property type="project" value="UniProtKB-SubCell"/>
</dbReference>
<feature type="chain" id="PRO_5042918309" description="BPTI/Kunitz inhibitor domain-containing protein" evidence="10">
    <location>
        <begin position="19"/>
        <end position="401"/>
    </location>
</feature>
<dbReference type="CDD" id="cd00109">
    <property type="entry name" value="Kunitz-type"/>
    <property type="match status" value="2"/>
</dbReference>
<dbReference type="InterPro" id="IPR002223">
    <property type="entry name" value="Kunitz_BPTI"/>
</dbReference>
<evidence type="ECO:0000256" key="3">
    <source>
        <dbReference type="ARBA" id="ARBA00022729"/>
    </source>
</evidence>
<keyword evidence="9" id="KW-0812">Transmembrane</keyword>
<feature type="domain" description="BPTI/Kunitz inhibitor" evidence="11">
    <location>
        <begin position="196"/>
        <end position="246"/>
    </location>
</feature>
<dbReference type="SUPFAM" id="SSF57362">
    <property type="entry name" value="BPTI-like"/>
    <property type="match status" value="2"/>
</dbReference>
<comment type="caution">
    <text evidence="12">The sequence shown here is derived from an EMBL/GenBank/DDBJ whole genome shotgun (WGS) entry which is preliminary data.</text>
</comment>
<dbReference type="PANTHER" id="PTHR47247:SF1">
    <property type="entry name" value="KUNITZ-TYPE PROTEASE INHIBITOR 2"/>
    <property type="match status" value="1"/>
</dbReference>
<dbReference type="Pfam" id="PF00014">
    <property type="entry name" value="Kunitz_BPTI"/>
    <property type="match status" value="2"/>
</dbReference>
<evidence type="ECO:0000259" key="11">
    <source>
        <dbReference type="PROSITE" id="PS50279"/>
    </source>
</evidence>
<keyword evidence="4" id="KW-0722">Serine protease inhibitor</keyword>
<dbReference type="PANTHER" id="PTHR47247">
    <property type="entry name" value="KUNITZ-TYPE PROTEASE INHIBITOR 2"/>
    <property type="match status" value="1"/>
</dbReference>
<dbReference type="InterPro" id="IPR013980">
    <property type="entry name" value="MANSC_dom"/>
</dbReference>
<feature type="region of interest" description="Disordered" evidence="8">
    <location>
        <begin position="155"/>
        <end position="187"/>
    </location>
</feature>
<evidence type="ECO:0000256" key="7">
    <source>
        <dbReference type="ARBA" id="ARBA00023180"/>
    </source>
</evidence>
<dbReference type="PROSITE" id="PS00280">
    <property type="entry name" value="BPTI_KUNITZ_1"/>
    <property type="match status" value="2"/>
</dbReference>
<dbReference type="FunFam" id="4.10.410.10:FF:000020">
    <property type="entry name" value="Collagen, type VI, alpha 3"/>
    <property type="match status" value="1"/>
</dbReference>
<accession>A0AAN8HUU3</accession>
<gene>
    <name evidence="12" type="ORF">CgunFtcFv8_010057</name>
</gene>
<keyword evidence="2" id="KW-0646">Protease inhibitor</keyword>
<evidence type="ECO:0000256" key="10">
    <source>
        <dbReference type="SAM" id="SignalP"/>
    </source>
</evidence>
<evidence type="ECO:0000256" key="8">
    <source>
        <dbReference type="SAM" id="MobiDB-lite"/>
    </source>
</evidence>
<evidence type="ECO:0000256" key="4">
    <source>
        <dbReference type="ARBA" id="ARBA00022900"/>
    </source>
</evidence>
<keyword evidence="5 9" id="KW-0472">Membrane</keyword>
<dbReference type="SMART" id="SM00131">
    <property type="entry name" value="KU"/>
    <property type="match status" value="2"/>
</dbReference>
<keyword evidence="13" id="KW-1185">Reference proteome</keyword>
<dbReference type="Pfam" id="PF07502">
    <property type="entry name" value="MANEC"/>
    <property type="match status" value="1"/>
</dbReference>
<feature type="signal peptide" evidence="10">
    <location>
        <begin position="1"/>
        <end position="18"/>
    </location>
</feature>
<dbReference type="PROSITE" id="PS50279">
    <property type="entry name" value="BPTI_KUNITZ_2"/>
    <property type="match status" value="2"/>
</dbReference>
<reference evidence="12 13" key="1">
    <citation type="journal article" date="2023" name="Mol. Biol. Evol.">
        <title>Genomics of Secondarily Temperate Adaptation in the Only Non-Antarctic Icefish.</title>
        <authorList>
            <person name="Rivera-Colon A.G."/>
            <person name="Rayamajhi N."/>
            <person name="Minhas B.F."/>
            <person name="Madrigal G."/>
            <person name="Bilyk K.T."/>
            <person name="Yoon V."/>
            <person name="Hune M."/>
            <person name="Gregory S."/>
            <person name="Cheng C.H.C."/>
            <person name="Catchen J.M."/>
        </authorList>
    </citation>
    <scope>NUCLEOTIDE SEQUENCE [LARGE SCALE GENOMIC DNA]</scope>
    <source>
        <tissue evidence="12">White muscle</tissue>
    </source>
</reference>
<evidence type="ECO:0000256" key="6">
    <source>
        <dbReference type="ARBA" id="ARBA00023157"/>
    </source>
</evidence>